<feature type="region of interest" description="Disordered" evidence="1">
    <location>
        <begin position="352"/>
        <end position="450"/>
    </location>
</feature>
<dbReference type="GO" id="GO:0030870">
    <property type="term" value="C:Mre11 complex"/>
    <property type="evidence" value="ECO:0007669"/>
    <property type="project" value="InterPro"/>
</dbReference>
<organism evidence="2 3">
    <name type="scientific">Favolaschia claudopus</name>
    <dbReference type="NCBI Taxonomy" id="2862362"/>
    <lineage>
        <taxon>Eukaryota</taxon>
        <taxon>Fungi</taxon>
        <taxon>Dikarya</taxon>
        <taxon>Basidiomycota</taxon>
        <taxon>Agaricomycotina</taxon>
        <taxon>Agaricomycetes</taxon>
        <taxon>Agaricomycetidae</taxon>
        <taxon>Agaricales</taxon>
        <taxon>Marasmiineae</taxon>
        <taxon>Mycenaceae</taxon>
        <taxon>Favolaschia</taxon>
    </lineage>
</organism>
<comment type="caution">
    <text evidence="2">The sequence shown here is derived from an EMBL/GenBank/DDBJ whole genome shotgun (WGS) entry which is preliminary data.</text>
</comment>
<reference evidence="2 3" key="1">
    <citation type="journal article" date="2024" name="J Genomics">
        <title>Draft genome sequencing and assembly of Favolaschia claudopus CIRM-BRFM 2984 isolated from oak limbs.</title>
        <authorList>
            <person name="Navarro D."/>
            <person name="Drula E."/>
            <person name="Chaduli D."/>
            <person name="Cazenave R."/>
            <person name="Ahrendt S."/>
            <person name="Wang J."/>
            <person name="Lipzen A."/>
            <person name="Daum C."/>
            <person name="Barry K."/>
            <person name="Grigoriev I.V."/>
            <person name="Favel A."/>
            <person name="Rosso M.N."/>
            <person name="Martin F."/>
        </authorList>
    </citation>
    <scope>NUCLEOTIDE SEQUENCE [LARGE SCALE GENOMIC DNA]</scope>
    <source>
        <strain evidence="2 3">CIRM-BRFM 2984</strain>
    </source>
</reference>
<dbReference type="PANTHER" id="PTHR12162:SF0">
    <property type="entry name" value="NIBRIN"/>
    <property type="match status" value="1"/>
</dbReference>
<keyword evidence="3" id="KW-1185">Reference proteome</keyword>
<feature type="region of interest" description="Disordered" evidence="1">
    <location>
        <begin position="522"/>
        <end position="715"/>
    </location>
</feature>
<evidence type="ECO:0000313" key="2">
    <source>
        <dbReference type="EMBL" id="KAK7048502.1"/>
    </source>
</evidence>
<dbReference type="EMBL" id="JAWWNJ010000009">
    <property type="protein sequence ID" value="KAK7048502.1"/>
    <property type="molecule type" value="Genomic_DNA"/>
</dbReference>
<evidence type="ECO:0000256" key="1">
    <source>
        <dbReference type="SAM" id="MobiDB-lite"/>
    </source>
</evidence>
<proteinExistence type="predicted"/>
<feature type="region of interest" description="Disordered" evidence="1">
    <location>
        <begin position="817"/>
        <end position="991"/>
    </location>
</feature>
<dbReference type="PANTHER" id="PTHR12162">
    <property type="entry name" value="NIBRIN-RELATED"/>
    <property type="match status" value="1"/>
</dbReference>
<protein>
    <submittedName>
        <fullName evidence="2">Proline-rich protein</fullName>
    </submittedName>
</protein>
<feature type="compositionally biased region" description="Low complexity" evidence="1">
    <location>
        <begin position="905"/>
        <end position="917"/>
    </location>
</feature>
<dbReference type="Proteomes" id="UP001362999">
    <property type="component" value="Unassembled WGS sequence"/>
</dbReference>
<gene>
    <name evidence="2" type="ORF">R3P38DRAFT_1867947</name>
</gene>
<accession>A0AAW0DBI5</accession>
<evidence type="ECO:0000313" key="3">
    <source>
        <dbReference type="Proteomes" id="UP001362999"/>
    </source>
</evidence>
<dbReference type="AlphaFoldDB" id="A0AAW0DBI5"/>
<feature type="region of interest" description="Disordered" evidence="1">
    <location>
        <begin position="769"/>
        <end position="796"/>
    </location>
</feature>
<feature type="compositionally biased region" description="Low complexity" evidence="1">
    <location>
        <begin position="361"/>
        <end position="372"/>
    </location>
</feature>
<dbReference type="GO" id="GO:0007095">
    <property type="term" value="P:mitotic G2 DNA damage checkpoint signaling"/>
    <property type="evidence" value="ECO:0007669"/>
    <property type="project" value="InterPro"/>
</dbReference>
<dbReference type="GO" id="GO:0003684">
    <property type="term" value="F:damaged DNA binding"/>
    <property type="evidence" value="ECO:0007669"/>
    <property type="project" value="TreeGrafter"/>
</dbReference>
<dbReference type="GO" id="GO:0000724">
    <property type="term" value="P:double-strand break repair via homologous recombination"/>
    <property type="evidence" value="ECO:0007669"/>
    <property type="project" value="TreeGrafter"/>
</dbReference>
<feature type="compositionally biased region" description="Low complexity" evidence="1">
    <location>
        <begin position="843"/>
        <end position="864"/>
    </location>
</feature>
<sequence>MWTVTSIFDGTNPKEIPPEKTKLLKPGKEYTLGRRDNALNINLGKMSKNHGAFTVGEFTVDAAMDPTTRPTLSYFNKFKINSGLQRGEENIYINTGQAAEVQDGDILTVAGGVSIHVRWHPVCCYQPSTRTKSNTLLASCASFGIHIVHTPAPNITHHLTNSYAATSQQALSLVSACSFVKPEWLNEVIRFGNLPLNSDPSTGLSLEESFSLPPIAKFRPTLPTDLPAEHRSYKIWEPNEERMTLFSPFRFVCVGEAKRQIDSDLRELITRASGKIEVFDIQGGADKWRGTLTRAKAKTKQITVPLADAEACVAAVGEKSWKEIVEMTRVFGLSFFSHKDIIQAVLNTNVSSFSSEDDAPETAPAPSSSPLPSMIPNTHPDEGSLVPEPEPEPEPEVPPPPRKLTRRASSRQASEEPKPAEEPPTPGPRRHLTRRAQPTGQPLITGLDDPSILLDALPEISVAKPAASSETPAKPRSTRLKRRVGTSAPAESVEAMISNSIMSGIEPETGEEPPLKKFKALFDASDPRNNGVDSYVQESGMFDEDDLALMTNMGSQTQTEQTQGSKRTSRGGSKSAAALRAVPEEEEEETQQLGNAVPGDVGKKRKERSFDGDDAEMAGVEDVLKAPSGASSSNGPAAKKRAVEGNAVVPAAPAKPLPPAAQPSKTKVLGPSKANVPKTGNKEGSGAAAGKPDTDDAFLKAIASTKRGKKNEDDFDRDFNKLKISKSDLRGEETDHRPEWELLESFGDETNLRGNFMVIQDLDVFKVGNEQQPRRRSAAANPRWEGKPDFKKFKKTASTASVQKKLIELVISEENDAGGIGPAYWKGAKSSARDEEDFGFTQKRTQSAKRAASSSTKASQSKTTIQATIISDSDDDTPPAPKEKAKRSKPPSKAEPPKKRATRGASQAPAAPAALFLDDSDSDVQMKDAPQANDDDDLDAGQTLQSSVDAAPPTRRSVRPVTRRTVPIAVNDDDSDDGAVFTGFGQRGSRR</sequence>
<name>A0AAW0DBI5_9AGAR</name>
<feature type="region of interest" description="Disordered" evidence="1">
    <location>
        <begin position="462"/>
        <end position="492"/>
    </location>
</feature>
<feature type="compositionally biased region" description="Low complexity" evidence="1">
    <location>
        <begin position="556"/>
        <end position="575"/>
    </location>
</feature>
<dbReference type="InterPro" id="IPR040227">
    <property type="entry name" value="Nibrin-rel"/>
</dbReference>
<feature type="compositionally biased region" description="Low complexity" evidence="1">
    <location>
        <begin position="626"/>
        <end position="637"/>
    </location>
</feature>